<accession>A0A9D9I4T1</accession>
<dbReference type="NCBIfam" id="TIGR01200">
    <property type="entry name" value="GLPGLI"/>
    <property type="match status" value="1"/>
</dbReference>
<evidence type="ECO:0000313" key="2">
    <source>
        <dbReference type="Proteomes" id="UP000823597"/>
    </source>
</evidence>
<dbReference type="EMBL" id="JADIME010000085">
    <property type="protein sequence ID" value="MBO8465960.1"/>
    <property type="molecule type" value="Genomic_DNA"/>
</dbReference>
<reference evidence="1" key="1">
    <citation type="submission" date="2020-10" db="EMBL/GenBank/DDBJ databases">
        <authorList>
            <person name="Gilroy R."/>
        </authorList>
    </citation>
    <scope>NUCLEOTIDE SEQUENCE</scope>
    <source>
        <strain evidence="1">10037</strain>
    </source>
</reference>
<protein>
    <submittedName>
        <fullName evidence="1">GLPGLI family protein</fullName>
    </submittedName>
</protein>
<sequence>MKQFCTIILLFASYFLLCSTFEDPYRPSSNIDWDGMDTLDVAYLRVGYEMSFPSSAGKDSNYVDMRIVEIGHNCRKDYSSYIEKMELEGRKLADEGKNFVDFLEGNVNPFELFVFAGQDRCRFNYKTIVLGPILQWEEKQTVFDWTLTNDADTVCGFPCHTAETDFAGRSYRAWYCPEIPVDAGPYKFDGLPGLILKIEDCSGSYVWEAVGIEKGTWPIYEKRYLFQKCSRKQARQYIKLMFDNPYMYLTSRGIRVTQADVHTRRMRELTEEEKSESFYFDPIELE</sequence>
<dbReference type="InterPro" id="IPR005901">
    <property type="entry name" value="GLPGLI"/>
</dbReference>
<organism evidence="1 2">
    <name type="scientific">Candidatus Merdivivens pullistercoris</name>
    <dbReference type="NCBI Taxonomy" id="2840873"/>
    <lineage>
        <taxon>Bacteria</taxon>
        <taxon>Pseudomonadati</taxon>
        <taxon>Bacteroidota</taxon>
        <taxon>Bacteroidia</taxon>
        <taxon>Bacteroidales</taxon>
        <taxon>Muribaculaceae</taxon>
        <taxon>Muribaculaceae incertae sedis</taxon>
        <taxon>Candidatus Merdivivens</taxon>
    </lineage>
</organism>
<proteinExistence type="predicted"/>
<evidence type="ECO:0000313" key="1">
    <source>
        <dbReference type="EMBL" id="MBO8465960.1"/>
    </source>
</evidence>
<gene>
    <name evidence="1" type="ORF">IAB93_08220</name>
</gene>
<dbReference type="Pfam" id="PF09697">
    <property type="entry name" value="Porph_ging"/>
    <property type="match status" value="1"/>
</dbReference>
<comment type="caution">
    <text evidence="1">The sequence shown here is derived from an EMBL/GenBank/DDBJ whole genome shotgun (WGS) entry which is preliminary data.</text>
</comment>
<dbReference type="Proteomes" id="UP000823597">
    <property type="component" value="Unassembled WGS sequence"/>
</dbReference>
<dbReference type="AlphaFoldDB" id="A0A9D9I4T1"/>
<name>A0A9D9I4T1_9BACT</name>
<reference evidence="1" key="2">
    <citation type="journal article" date="2021" name="PeerJ">
        <title>Extensive microbial diversity within the chicken gut microbiome revealed by metagenomics and culture.</title>
        <authorList>
            <person name="Gilroy R."/>
            <person name="Ravi A."/>
            <person name="Getino M."/>
            <person name="Pursley I."/>
            <person name="Horton D.L."/>
            <person name="Alikhan N.F."/>
            <person name="Baker D."/>
            <person name="Gharbi K."/>
            <person name="Hall N."/>
            <person name="Watson M."/>
            <person name="Adriaenssens E.M."/>
            <person name="Foster-Nyarko E."/>
            <person name="Jarju S."/>
            <person name="Secka A."/>
            <person name="Antonio M."/>
            <person name="Oren A."/>
            <person name="Chaudhuri R.R."/>
            <person name="La Ragione R."/>
            <person name="Hildebrand F."/>
            <person name="Pallen M.J."/>
        </authorList>
    </citation>
    <scope>NUCLEOTIDE SEQUENCE</scope>
    <source>
        <strain evidence="1">10037</strain>
    </source>
</reference>